<dbReference type="Proteomes" id="UP001225788">
    <property type="component" value="Plasmid unnamed1"/>
</dbReference>
<dbReference type="InterPro" id="IPR025161">
    <property type="entry name" value="IS402-like_dom"/>
</dbReference>
<geneLocation type="plasmid" evidence="3 6">
    <name>unnamed1</name>
</geneLocation>
<evidence type="ECO:0000259" key="2">
    <source>
        <dbReference type="Pfam" id="PF13340"/>
    </source>
</evidence>
<reference evidence="3 6" key="1">
    <citation type="submission" date="2023-08" db="EMBL/GenBank/DDBJ databases">
        <title>Pathogen: clinical or host-associated sample.</title>
        <authorList>
            <person name="Hergert J."/>
            <person name="Casey R."/>
            <person name="Wagner J."/>
            <person name="Young E.L."/>
            <person name="Oakeson K.F."/>
        </authorList>
    </citation>
    <scope>NUCLEOTIDE SEQUENCE [LARGE SCALE GENOMIC DNA]</scope>
    <source>
        <strain evidence="3 6">UPHL-collab-2</strain>
        <plasmid evidence="3 6">unnamed1</plasmid>
    </source>
</reference>
<evidence type="ECO:0000313" key="3">
    <source>
        <dbReference type="EMBL" id="WLS04914.1"/>
    </source>
</evidence>
<keyword evidence="3" id="KW-0614">Plasmid</keyword>
<dbReference type="RefSeq" id="WP_306161267.1">
    <property type="nucleotide sequence ID" value="NZ_CP132315.1"/>
</dbReference>
<dbReference type="NCBIfam" id="NF033580">
    <property type="entry name" value="transpos_IS5_3"/>
    <property type="match status" value="1"/>
</dbReference>
<evidence type="ECO:0000313" key="5">
    <source>
        <dbReference type="EMBL" id="WLS05046.1"/>
    </source>
</evidence>
<organism evidence="3 6">
    <name type="scientific">Shinella oryzae</name>
    <dbReference type="NCBI Taxonomy" id="2871820"/>
    <lineage>
        <taxon>Bacteria</taxon>
        <taxon>Pseudomonadati</taxon>
        <taxon>Pseudomonadota</taxon>
        <taxon>Alphaproteobacteria</taxon>
        <taxon>Hyphomicrobiales</taxon>
        <taxon>Rhizobiaceae</taxon>
        <taxon>Shinella</taxon>
    </lineage>
</organism>
<dbReference type="InterPro" id="IPR002559">
    <property type="entry name" value="Transposase_11"/>
</dbReference>
<feature type="domain" description="Insertion element IS402-like" evidence="2">
    <location>
        <begin position="6"/>
        <end position="78"/>
    </location>
</feature>
<dbReference type="Pfam" id="PF13340">
    <property type="entry name" value="DUF4096"/>
    <property type="match status" value="1"/>
</dbReference>
<dbReference type="EMBL" id="CP132315">
    <property type="protein sequence ID" value="WLS05009.1"/>
    <property type="molecule type" value="Genomic_DNA"/>
</dbReference>
<dbReference type="PANTHER" id="PTHR30007:SF1">
    <property type="entry name" value="BLR1914 PROTEIN"/>
    <property type="match status" value="1"/>
</dbReference>
<gene>
    <name evidence="3" type="ORF">Q9315_22275</name>
    <name evidence="4" type="ORF">Q9315_22815</name>
    <name evidence="5" type="ORF">Q9315_23010</name>
</gene>
<dbReference type="Pfam" id="PF01609">
    <property type="entry name" value="DDE_Tnp_1"/>
    <property type="match status" value="1"/>
</dbReference>
<evidence type="ECO:0000313" key="6">
    <source>
        <dbReference type="Proteomes" id="UP001225788"/>
    </source>
</evidence>
<protein>
    <submittedName>
        <fullName evidence="3">IS5 family transposase</fullName>
    </submittedName>
</protein>
<evidence type="ECO:0000313" key="4">
    <source>
        <dbReference type="EMBL" id="WLS05009.1"/>
    </source>
</evidence>
<name>A0ABY9KA79_9HYPH</name>
<sequence>MARGDLSDEEWRVIEPFLPRERGRKSRPAHDNRRFLNGMLHVLRVGCPWRDMHERYGKWNSVYVRFRRWAEQGVWDALLETLVELGLTDDWQHMIDSTTVRGHSQAAGAKGGLNKEAFGRSRGGFTTKIHARADGQGRPLGFVLTGGEASDYKAVPQLLAIPVSRPRKMLADKGYDADAIREELLLHGTRPVIPSRSTRKRPPPCDYVAYKDRNRIERMFNKLKQFRRIATRYDKTRMSFAGFLALASAKLWLPFICARA</sequence>
<dbReference type="EMBL" id="CP132315">
    <property type="protein sequence ID" value="WLS05046.1"/>
    <property type="molecule type" value="Genomic_DNA"/>
</dbReference>
<dbReference type="PANTHER" id="PTHR30007">
    <property type="entry name" value="PHP DOMAIN PROTEIN"/>
    <property type="match status" value="1"/>
</dbReference>
<dbReference type="EMBL" id="CP132315">
    <property type="protein sequence ID" value="WLS04914.1"/>
    <property type="molecule type" value="Genomic_DNA"/>
</dbReference>
<accession>A0ABY9KA79</accession>
<proteinExistence type="predicted"/>
<keyword evidence="6" id="KW-1185">Reference proteome</keyword>
<feature type="domain" description="Transposase IS4-like" evidence="1">
    <location>
        <begin position="95"/>
        <end position="248"/>
    </location>
</feature>
<evidence type="ECO:0000259" key="1">
    <source>
        <dbReference type="Pfam" id="PF01609"/>
    </source>
</evidence>